<dbReference type="PANTHER" id="PTHR34386:SF1">
    <property type="entry name" value="GLUTAREDOXIN-LIKE PROTEIN NRDH"/>
    <property type="match status" value="1"/>
</dbReference>
<dbReference type="Proteomes" id="UP000569951">
    <property type="component" value="Unassembled WGS sequence"/>
</dbReference>
<dbReference type="AlphaFoldDB" id="A0A841I649"/>
<proteinExistence type="inferred from homology"/>
<dbReference type="GO" id="GO:0009055">
    <property type="term" value="F:electron transfer activity"/>
    <property type="evidence" value="ECO:0007669"/>
    <property type="project" value="TreeGrafter"/>
</dbReference>
<evidence type="ECO:0000313" key="4">
    <source>
        <dbReference type="Proteomes" id="UP000569951"/>
    </source>
</evidence>
<dbReference type="InterPro" id="IPR002109">
    <property type="entry name" value="Glutaredoxin"/>
</dbReference>
<dbReference type="InterPro" id="IPR051548">
    <property type="entry name" value="Grx-like_ET"/>
</dbReference>
<evidence type="ECO:0000256" key="1">
    <source>
        <dbReference type="PROSITE-ProRule" id="PRU01282"/>
    </source>
</evidence>
<keyword evidence="4" id="KW-1185">Reference proteome</keyword>
<feature type="domain" description="Glutaredoxin" evidence="2">
    <location>
        <begin position="2"/>
        <end position="59"/>
    </location>
</feature>
<accession>A0A841I649</accession>
<evidence type="ECO:0000259" key="2">
    <source>
        <dbReference type="Pfam" id="PF00462"/>
    </source>
</evidence>
<dbReference type="Gene3D" id="3.40.30.10">
    <property type="entry name" value="Glutaredoxin"/>
    <property type="match status" value="1"/>
</dbReference>
<sequence>MITLYTVPQCSSCEAVKTYLRQQGQEFTEKNVREDPGALEEMQEKTGLRIAPVTVIHDRVLYGTFEDQLPELRRLLEGGHG</sequence>
<dbReference type="InterPro" id="IPR036249">
    <property type="entry name" value="Thioredoxin-like_sf"/>
</dbReference>
<reference evidence="3 4" key="1">
    <citation type="submission" date="2020-08" db="EMBL/GenBank/DDBJ databases">
        <title>Genomic Encyclopedia of Type Strains, Phase IV (KMG-IV): sequencing the most valuable type-strain genomes for metagenomic binning, comparative biology and taxonomic classification.</title>
        <authorList>
            <person name="Goeker M."/>
        </authorList>
    </citation>
    <scope>NUCLEOTIDE SEQUENCE [LARGE SCALE GENOMIC DNA]</scope>
    <source>
        <strain evidence="3 4">DSM 21458</strain>
    </source>
</reference>
<dbReference type="PROSITE" id="PS51354">
    <property type="entry name" value="GLUTAREDOXIN_2"/>
    <property type="match status" value="1"/>
</dbReference>
<dbReference type="InterPro" id="IPR006660">
    <property type="entry name" value="Arsenate_reductase-like"/>
</dbReference>
<dbReference type="PANTHER" id="PTHR34386">
    <property type="entry name" value="GLUTAREDOXIN"/>
    <property type="match status" value="1"/>
</dbReference>
<dbReference type="Pfam" id="PF00462">
    <property type="entry name" value="Glutaredoxin"/>
    <property type="match status" value="1"/>
</dbReference>
<name>A0A841I649_9DEIO</name>
<gene>
    <name evidence="3" type="ORF">HNR42_003197</name>
</gene>
<dbReference type="SUPFAM" id="SSF52833">
    <property type="entry name" value="Thioredoxin-like"/>
    <property type="match status" value="1"/>
</dbReference>
<protein>
    <submittedName>
        <fullName evidence="3">Glutaredoxin</fullName>
    </submittedName>
</protein>
<comment type="similarity">
    <text evidence="1">Belongs to the ArsC family.</text>
</comment>
<dbReference type="EMBL" id="JACHHG010000014">
    <property type="protein sequence ID" value="MBB6099739.1"/>
    <property type="molecule type" value="Genomic_DNA"/>
</dbReference>
<dbReference type="RefSeq" id="WP_183988480.1">
    <property type="nucleotide sequence ID" value="NZ_JACHHG010000014.1"/>
</dbReference>
<dbReference type="CDD" id="cd02976">
    <property type="entry name" value="NrdH"/>
    <property type="match status" value="1"/>
</dbReference>
<dbReference type="GO" id="GO:0045454">
    <property type="term" value="P:cell redox homeostasis"/>
    <property type="evidence" value="ECO:0007669"/>
    <property type="project" value="TreeGrafter"/>
</dbReference>
<evidence type="ECO:0000313" key="3">
    <source>
        <dbReference type="EMBL" id="MBB6099739.1"/>
    </source>
</evidence>
<comment type="caution">
    <text evidence="3">The sequence shown here is derived from an EMBL/GenBank/DDBJ whole genome shotgun (WGS) entry which is preliminary data.</text>
</comment>
<dbReference type="PROSITE" id="PS51353">
    <property type="entry name" value="ARSC"/>
    <property type="match status" value="1"/>
</dbReference>
<organism evidence="3 4">
    <name type="scientific">Deinobacterium chartae</name>
    <dbReference type="NCBI Taxonomy" id="521158"/>
    <lineage>
        <taxon>Bacteria</taxon>
        <taxon>Thermotogati</taxon>
        <taxon>Deinococcota</taxon>
        <taxon>Deinococci</taxon>
        <taxon>Deinococcales</taxon>
        <taxon>Deinococcaceae</taxon>
        <taxon>Deinobacterium</taxon>
    </lineage>
</organism>